<feature type="compositionally biased region" description="Basic and acidic residues" evidence="4">
    <location>
        <begin position="42"/>
        <end position="55"/>
    </location>
</feature>
<dbReference type="InterPro" id="IPR001635">
    <property type="entry name" value="Flag_hook_Flik"/>
</dbReference>
<dbReference type="GO" id="GO:0009424">
    <property type="term" value="C:bacterial-type flagellum hook"/>
    <property type="evidence" value="ECO:0007669"/>
    <property type="project" value="InterPro"/>
</dbReference>
<evidence type="ECO:0000259" key="5">
    <source>
        <dbReference type="Pfam" id="PF02120"/>
    </source>
</evidence>
<feature type="compositionally biased region" description="Low complexity" evidence="4">
    <location>
        <begin position="1"/>
        <end position="31"/>
    </location>
</feature>
<dbReference type="GO" id="GO:0044780">
    <property type="term" value="P:bacterial-type flagellum assembly"/>
    <property type="evidence" value="ECO:0007669"/>
    <property type="project" value="InterPro"/>
</dbReference>
<feature type="compositionally biased region" description="Polar residues" evidence="4">
    <location>
        <begin position="499"/>
        <end position="510"/>
    </location>
</feature>
<comment type="similarity">
    <text evidence="2">Belongs to the FliK family.</text>
</comment>
<keyword evidence="7" id="KW-1185">Reference proteome</keyword>
<name>A0A1H6BCD1_9GAMM</name>
<feature type="compositionally biased region" description="Basic and acidic residues" evidence="4">
    <location>
        <begin position="108"/>
        <end position="126"/>
    </location>
</feature>
<feature type="region of interest" description="Disordered" evidence="4">
    <location>
        <begin position="232"/>
        <end position="374"/>
    </location>
</feature>
<evidence type="ECO:0000256" key="2">
    <source>
        <dbReference type="ARBA" id="ARBA00009149"/>
    </source>
</evidence>
<protein>
    <submittedName>
        <fullName evidence="6">Hook-length control protein FliK</fullName>
    </submittedName>
</protein>
<feature type="domain" description="Flagellar hook-length control protein-like C-terminal" evidence="5">
    <location>
        <begin position="570"/>
        <end position="652"/>
    </location>
</feature>
<keyword evidence="3" id="KW-1005">Bacterial flagellum biogenesis</keyword>
<feature type="region of interest" description="Disordered" evidence="4">
    <location>
        <begin position="429"/>
        <end position="510"/>
    </location>
</feature>
<feature type="compositionally biased region" description="Low complexity" evidence="4">
    <location>
        <begin position="278"/>
        <end position="288"/>
    </location>
</feature>
<feature type="compositionally biased region" description="Polar residues" evidence="4">
    <location>
        <begin position="357"/>
        <end position="367"/>
    </location>
</feature>
<dbReference type="InterPro" id="IPR038610">
    <property type="entry name" value="FliK-like_C_sf"/>
</dbReference>
<feature type="compositionally biased region" description="Polar residues" evidence="4">
    <location>
        <begin position="664"/>
        <end position="682"/>
    </location>
</feature>
<organism evidence="6 7">
    <name type="scientific">Marinobacterium lutimaris</name>
    <dbReference type="NCBI Taxonomy" id="568106"/>
    <lineage>
        <taxon>Bacteria</taxon>
        <taxon>Pseudomonadati</taxon>
        <taxon>Pseudomonadota</taxon>
        <taxon>Gammaproteobacteria</taxon>
        <taxon>Oceanospirillales</taxon>
        <taxon>Oceanospirillaceae</taxon>
        <taxon>Marinobacterium</taxon>
    </lineage>
</organism>
<feature type="region of interest" description="Disordered" evidence="4">
    <location>
        <begin position="640"/>
        <end position="682"/>
    </location>
</feature>
<gene>
    <name evidence="6" type="ORF">SAMN05444390_102547</name>
</gene>
<evidence type="ECO:0000313" key="6">
    <source>
        <dbReference type="EMBL" id="SEG58282.1"/>
    </source>
</evidence>
<dbReference type="Proteomes" id="UP000236745">
    <property type="component" value="Unassembled WGS sequence"/>
</dbReference>
<feature type="compositionally biased region" description="Basic and acidic residues" evidence="4">
    <location>
        <begin position="649"/>
        <end position="663"/>
    </location>
</feature>
<accession>A0A1H6BCD1</accession>
<feature type="compositionally biased region" description="Low complexity" evidence="4">
    <location>
        <begin position="252"/>
        <end position="267"/>
    </location>
</feature>
<dbReference type="Pfam" id="PF02120">
    <property type="entry name" value="Flg_hook"/>
    <property type="match status" value="1"/>
</dbReference>
<feature type="compositionally biased region" description="Basic and acidic residues" evidence="4">
    <location>
        <begin position="268"/>
        <end position="277"/>
    </location>
</feature>
<dbReference type="InterPro" id="IPR052563">
    <property type="entry name" value="FliK"/>
</dbReference>
<feature type="compositionally biased region" description="Low complexity" evidence="4">
    <location>
        <begin position="457"/>
        <end position="498"/>
    </location>
</feature>
<dbReference type="EMBL" id="FNVQ01000002">
    <property type="protein sequence ID" value="SEG58282.1"/>
    <property type="molecule type" value="Genomic_DNA"/>
</dbReference>
<dbReference type="RefSeq" id="WP_104003657.1">
    <property type="nucleotide sequence ID" value="NZ_FNVQ01000002.1"/>
</dbReference>
<reference evidence="6 7" key="1">
    <citation type="submission" date="2016-10" db="EMBL/GenBank/DDBJ databases">
        <authorList>
            <person name="de Groot N.N."/>
        </authorList>
    </citation>
    <scope>NUCLEOTIDE SEQUENCE [LARGE SCALE GENOMIC DNA]</scope>
    <source>
        <strain evidence="6 7">DSM 22012</strain>
    </source>
</reference>
<dbReference type="OrthoDB" id="1792985at2"/>
<proteinExistence type="inferred from homology"/>
<feature type="region of interest" description="Disordered" evidence="4">
    <location>
        <begin position="1"/>
        <end position="179"/>
    </location>
</feature>
<dbReference type="PANTHER" id="PTHR37533:SF2">
    <property type="entry name" value="FLAGELLAR HOOK-LENGTH CONTROL PROTEIN"/>
    <property type="match status" value="1"/>
</dbReference>
<evidence type="ECO:0000256" key="1">
    <source>
        <dbReference type="ARBA" id="ARBA00003944"/>
    </source>
</evidence>
<dbReference type="PANTHER" id="PTHR37533">
    <property type="entry name" value="FLAGELLAR HOOK-LENGTH CONTROL PROTEIN"/>
    <property type="match status" value="1"/>
</dbReference>
<evidence type="ECO:0000256" key="4">
    <source>
        <dbReference type="SAM" id="MobiDB-lite"/>
    </source>
</evidence>
<dbReference type="Gene3D" id="3.30.750.140">
    <property type="match status" value="1"/>
</dbReference>
<dbReference type="PRINTS" id="PR01007">
    <property type="entry name" value="FLGHOOKFLIK"/>
</dbReference>
<dbReference type="CDD" id="cd17470">
    <property type="entry name" value="T3SS_Flik_C"/>
    <property type="match status" value="1"/>
</dbReference>
<comment type="function">
    <text evidence="1">Controls the length of the flagellar hook.</text>
</comment>
<evidence type="ECO:0000256" key="3">
    <source>
        <dbReference type="ARBA" id="ARBA00022795"/>
    </source>
</evidence>
<dbReference type="InterPro" id="IPR021136">
    <property type="entry name" value="Flagellar_hook_control-like_C"/>
</dbReference>
<feature type="compositionally biased region" description="Low complexity" evidence="4">
    <location>
        <begin position="127"/>
        <end position="137"/>
    </location>
</feature>
<sequence length="695" mass="69768">MPSPSVSVSPVSVSVSVSAPRPAAAGVATPVDPGAGFQQLMRHAEDNRTAPKPESGDALPSNGKDLPAQRQQGSKDSAGDAQVAVSEGTAETGSEAHADSGSGIEGAGEGKAEESKAEESKAEGRSEGSVAEAPGETGEAEPEHAADIVNTDDEQSNDSAQLADDDAGEDPKEAGQNVTPVIDLPSQGLVAAEGAVDGAVDGAVEGKGEGKSHSAAVPAAEVDAKVSLSVEGGGLAGRAGQGQELPGQAESGVKPGVEAAVPAVAEGGHPEGERRVSSESSVNASGNNTSVKGRATSEIPPLPGQAARPEVREAALQNGGQARQEAEPATPRAGSPVAEVARAEASALPAQAEPGSAESQPVESQQAGARPGVIAPGIESSANIEAVATVEARTEQLVSGRDAVANAQLAAQSQPAVAAAAVEQIRTQSNDDGALLGARTPDGGQSGARPGADLLMPAANQNPQGGQNNAGLAQVDQQLSQQGPVSAQSGAAAQAQSADTDQPGASSRNAGTLFSTEARVNGDAATLGTQAQQQSAGAMQPGAATPRGEAAAAALAQRLQDPAWGWAMGQRAVMMAQYGPRSAEIQLDPPELGAMQVRVHLNGKDQVSVSFTSPHPQVREAIEQQLPRLKEMFAEQGMDLNQSSVSDQSARERQDDSGGDRNRQSGSQAYGDSGGTSENLINVSQAPVGLVDYYA</sequence>
<dbReference type="AlphaFoldDB" id="A0A1H6BCD1"/>
<evidence type="ECO:0000313" key="7">
    <source>
        <dbReference type="Proteomes" id="UP000236745"/>
    </source>
</evidence>